<accession>A0AA47PB06</accession>
<feature type="domain" description="Thyroglobulin type-1" evidence="10">
    <location>
        <begin position="181"/>
        <end position="263"/>
    </location>
</feature>
<keyword evidence="7" id="KW-0340">Growth factor binding</keyword>
<dbReference type="PRINTS" id="PR01976">
    <property type="entry name" value="IGFBPFAMILY"/>
</dbReference>
<dbReference type="GO" id="GO:0043567">
    <property type="term" value="P:regulation of insulin-like growth factor receptor signaling pathway"/>
    <property type="evidence" value="ECO:0007669"/>
    <property type="project" value="TreeGrafter"/>
</dbReference>
<dbReference type="GO" id="GO:0048640">
    <property type="term" value="P:negative regulation of developmental growth"/>
    <property type="evidence" value="ECO:0007669"/>
    <property type="project" value="UniProtKB-ARBA"/>
</dbReference>
<organism evidence="12 13">
    <name type="scientific">Merluccius polli</name>
    <name type="common">Benguela hake</name>
    <name type="synonym">Merluccius cadenati</name>
    <dbReference type="NCBI Taxonomy" id="89951"/>
    <lineage>
        <taxon>Eukaryota</taxon>
        <taxon>Metazoa</taxon>
        <taxon>Chordata</taxon>
        <taxon>Craniata</taxon>
        <taxon>Vertebrata</taxon>
        <taxon>Euteleostomi</taxon>
        <taxon>Actinopterygii</taxon>
        <taxon>Neopterygii</taxon>
        <taxon>Teleostei</taxon>
        <taxon>Neoteleostei</taxon>
        <taxon>Acanthomorphata</taxon>
        <taxon>Zeiogadaria</taxon>
        <taxon>Gadariae</taxon>
        <taxon>Gadiformes</taxon>
        <taxon>Gadoidei</taxon>
        <taxon>Merlucciidae</taxon>
        <taxon>Merluccius</taxon>
    </lineage>
</organism>
<keyword evidence="6" id="KW-1015">Disulfide bond</keyword>
<dbReference type="FunFam" id="4.10.800.10:FF:000002">
    <property type="entry name" value="Insulin-like growth factor-binding protein 2"/>
    <property type="match status" value="1"/>
</dbReference>
<evidence type="ECO:0000256" key="1">
    <source>
        <dbReference type="ARBA" id="ARBA00003811"/>
    </source>
</evidence>
<feature type="signal peptide" evidence="9">
    <location>
        <begin position="1"/>
        <end position="19"/>
    </location>
</feature>
<dbReference type="InterPro" id="IPR017891">
    <property type="entry name" value="Insulin_GF-bd_Cys-rich_CS"/>
</dbReference>
<evidence type="ECO:0000256" key="8">
    <source>
        <dbReference type="PROSITE-ProRule" id="PRU00500"/>
    </source>
</evidence>
<keyword evidence="13" id="KW-1185">Reference proteome</keyword>
<dbReference type="SUPFAM" id="SSF57184">
    <property type="entry name" value="Growth factor receptor domain"/>
    <property type="match status" value="1"/>
</dbReference>
<dbReference type="InterPro" id="IPR000716">
    <property type="entry name" value="Thyroglobulin_1"/>
</dbReference>
<comment type="function">
    <text evidence="1">IGF-binding proteins prolong the half-life of the IGFs and have been shown to either inhibit or stimulate the growth promoting effects of the IGFs on cell culture. They alter the interaction of IGFs with their cell surface receptors.</text>
</comment>
<dbReference type="InterPro" id="IPR022321">
    <property type="entry name" value="IGFBP_1-6_chordata"/>
</dbReference>
<proteinExistence type="predicted"/>
<evidence type="ECO:0000313" key="13">
    <source>
        <dbReference type="Proteomes" id="UP001174136"/>
    </source>
</evidence>
<dbReference type="PROSITE" id="PS00484">
    <property type="entry name" value="THYROGLOBULIN_1_1"/>
    <property type="match status" value="1"/>
</dbReference>
<evidence type="ECO:0000256" key="6">
    <source>
        <dbReference type="ARBA" id="ARBA00023157"/>
    </source>
</evidence>
<dbReference type="PRINTS" id="PR01978">
    <property type="entry name" value="IGFBPFAMILY2"/>
</dbReference>
<dbReference type="InterPro" id="IPR012210">
    <property type="entry name" value="IGFBP-2"/>
</dbReference>
<evidence type="ECO:0000256" key="2">
    <source>
        <dbReference type="ARBA" id="ARBA00004613"/>
    </source>
</evidence>
<dbReference type="SMART" id="SM00211">
    <property type="entry name" value="TY"/>
    <property type="match status" value="1"/>
</dbReference>
<name>A0AA47PB06_MERPO</name>
<dbReference type="Pfam" id="PF00086">
    <property type="entry name" value="Thyroglobulin_1"/>
    <property type="match status" value="1"/>
</dbReference>
<dbReference type="AlphaFoldDB" id="A0AA47PB06"/>
<dbReference type="SMART" id="SM00121">
    <property type="entry name" value="IB"/>
    <property type="match status" value="1"/>
</dbReference>
<dbReference type="CDD" id="cd00191">
    <property type="entry name" value="TY"/>
    <property type="match status" value="1"/>
</dbReference>
<dbReference type="PANTHER" id="PTHR11551:SF5">
    <property type="entry name" value="INSULIN-LIKE GROWTH FACTOR-BINDING PROTEIN 2"/>
    <property type="match status" value="1"/>
</dbReference>
<sequence length="280" mass="30961">MAPYWSSGLLILSLGASLAEVVFRCPACTAERQALCPPPTDTCAEVVREPGCGCCPACARREGDSCGVYTPRCAGGLRCYPRPDSELPLEQLVQGQGLCGHRVDPEPPTWSLDAREHASSGETVEPVVEAEGGEVSAGWKPSKDPSWLGPKESAVRLHRHEMKTKMKTNKVEDTRPPRPKQTQCQQELDQVLERISNMPFRENRGPLEDLYALHIPNCDRRGQYNLKQCKMSLHGRRGECWCVNPFTGRPISITHVVRGDPNCSQYLGTPEMDSPTVPQI</sequence>
<evidence type="ECO:0000256" key="7">
    <source>
        <dbReference type="ARBA" id="ARBA00023183"/>
    </source>
</evidence>
<dbReference type="EMBL" id="JAOPHQ010000888">
    <property type="protein sequence ID" value="KAK0152827.1"/>
    <property type="molecule type" value="Genomic_DNA"/>
</dbReference>
<keyword evidence="5 9" id="KW-0732">Signal</keyword>
<comment type="caution">
    <text evidence="12">The sequence shown here is derived from an EMBL/GenBank/DDBJ whole genome shotgun (WGS) entry which is preliminary data.</text>
</comment>
<dbReference type="PROSITE" id="PS00222">
    <property type="entry name" value="IGFBP_N_1"/>
    <property type="match status" value="1"/>
</dbReference>
<dbReference type="PANTHER" id="PTHR11551">
    <property type="entry name" value="INSULIN-LIKE GROWTH FACTOR BINDING PROTEIN"/>
    <property type="match status" value="1"/>
</dbReference>
<dbReference type="Gene3D" id="4.10.40.20">
    <property type="match status" value="1"/>
</dbReference>
<feature type="chain" id="PRO_5041439702" evidence="9">
    <location>
        <begin position="20"/>
        <end position="280"/>
    </location>
</feature>
<dbReference type="Pfam" id="PF00219">
    <property type="entry name" value="IGFBP"/>
    <property type="match status" value="1"/>
</dbReference>
<feature type="domain" description="IGFBP N-terminal" evidence="11">
    <location>
        <begin position="21"/>
        <end position="102"/>
    </location>
</feature>
<keyword evidence="4" id="KW-0341">Growth regulation</keyword>
<comment type="caution">
    <text evidence="8">Lacks conserved residue(s) required for the propagation of feature annotation.</text>
</comment>
<dbReference type="PROSITE" id="PS51323">
    <property type="entry name" value="IGFBP_N_2"/>
    <property type="match status" value="1"/>
</dbReference>
<dbReference type="GO" id="GO:0031994">
    <property type="term" value="F:insulin-like growth factor I binding"/>
    <property type="evidence" value="ECO:0007669"/>
    <property type="project" value="TreeGrafter"/>
</dbReference>
<evidence type="ECO:0000259" key="10">
    <source>
        <dbReference type="PROSITE" id="PS51162"/>
    </source>
</evidence>
<evidence type="ECO:0000256" key="4">
    <source>
        <dbReference type="ARBA" id="ARBA00022604"/>
    </source>
</evidence>
<dbReference type="Gene3D" id="4.10.800.10">
    <property type="entry name" value="Thyroglobulin type-1"/>
    <property type="match status" value="1"/>
</dbReference>
<evidence type="ECO:0000256" key="5">
    <source>
        <dbReference type="ARBA" id="ARBA00022729"/>
    </source>
</evidence>
<dbReference type="GO" id="GO:0031995">
    <property type="term" value="F:insulin-like growth factor II binding"/>
    <property type="evidence" value="ECO:0007669"/>
    <property type="project" value="TreeGrafter"/>
</dbReference>
<dbReference type="GO" id="GO:0005615">
    <property type="term" value="C:extracellular space"/>
    <property type="evidence" value="ECO:0007669"/>
    <property type="project" value="TreeGrafter"/>
</dbReference>
<evidence type="ECO:0000313" key="12">
    <source>
        <dbReference type="EMBL" id="KAK0152827.1"/>
    </source>
</evidence>
<dbReference type="InterPro" id="IPR009030">
    <property type="entry name" value="Growth_fac_rcpt_cys_sf"/>
</dbReference>
<reference evidence="12" key="1">
    <citation type="journal article" date="2023" name="Front. Mar. Sci.">
        <title>A new Merluccius polli reference genome to investigate the effects of global change in West African waters.</title>
        <authorList>
            <person name="Mateo J.L."/>
            <person name="Blanco-Fernandez C."/>
            <person name="Garcia-Vazquez E."/>
            <person name="Machado-Schiaffino G."/>
        </authorList>
    </citation>
    <scope>NUCLEOTIDE SEQUENCE</scope>
    <source>
        <strain evidence="12">C29</strain>
        <tissue evidence="12">Fin</tissue>
    </source>
</reference>
<dbReference type="Proteomes" id="UP001174136">
    <property type="component" value="Unassembled WGS sequence"/>
</dbReference>
<dbReference type="InterPro" id="IPR000867">
    <property type="entry name" value="IGFBP-like"/>
</dbReference>
<evidence type="ECO:0000259" key="11">
    <source>
        <dbReference type="PROSITE" id="PS51323"/>
    </source>
</evidence>
<evidence type="ECO:0000256" key="3">
    <source>
        <dbReference type="ARBA" id="ARBA00022525"/>
    </source>
</evidence>
<dbReference type="FunFam" id="4.10.40.20:FF:000001">
    <property type="entry name" value="Insulin-like growth factor binding protein 5"/>
    <property type="match status" value="1"/>
</dbReference>
<dbReference type="SUPFAM" id="SSF57610">
    <property type="entry name" value="Thyroglobulin type-1 domain"/>
    <property type="match status" value="1"/>
</dbReference>
<protein>
    <submittedName>
        <fullName evidence="12">Insulin-like growth factor-binding protein 2-A</fullName>
    </submittedName>
</protein>
<gene>
    <name evidence="12" type="primary">igfbp2a</name>
    <name evidence="12" type="ORF">N1851_005640</name>
</gene>
<dbReference type="InterPro" id="IPR036857">
    <property type="entry name" value="Thyroglobulin_1_sf"/>
</dbReference>
<evidence type="ECO:0000256" key="9">
    <source>
        <dbReference type="SAM" id="SignalP"/>
    </source>
</evidence>
<comment type="subcellular location">
    <subcellularLocation>
        <location evidence="2">Secreted</location>
    </subcellularLocation>
</comment>
<keyword evidence="3" id="KW-0964">Secreted</keyword>
<dbReference type="PROSITE" id="PS51162">
    <property type="entry name" value="THYROGLOBULIN_1_2"/>
    <property type="match status" value="1"/>
</dbReference>